<reference evidence="1" key="1">
    <citation type="submission" date="2020-11" db="EMBL/GenBank/DDBJ databases">
        <authorList>
            <consortium name="DOE Joint Genome Institute"/>
            <person name="Ahrendt S."/>
            <person name="Riley R."/>
            <person name="Andreopoulos W."/>
            <person name="Labutti K."/>
            <person name="Pangilinan J."/>
            <person name="Ruiz-Duenas F.J."/>
            <person name="Barrasa J.M."/>
            <person name="Sanchez-Garcia M."/>
            <person name="Camarero S."/>
            <person name="Miyauchi S."/>
            <person name="Serrano A."/>
            <person name="Linde D."/>
            <person name="Babiker R."/>
            <person name="Drula E."/>
            <person name="Ayuso-Fernandez I."/>
            <person name="Pacheco R."/>
            <person name="Padilla G."/>
            <person name="Ferreira P."/>
            <person name="Barriuso J."/>
            <person name="Kellner H."/>
            <person name="Castanera R."/>
            <person name="Alfaro M."/>
            <person name="Ramirez L."/>
            <person name="Pisabarro A.G."/>
            <person name="Kuo A."/>
            <person name="Tritt A."/>
            <person name="Lipzen A."/>
            <person name="He G."/>
            <person name="Yan M."/>
            <person name="Ng V."/>
            <person name="Cullen D."/>
            <person name="Martin F."/>
            <person name="Rosso M.-N."/>
            <person name="Henrissat B."/>
            <person name="Hibbett D."/>
            <person name="Martinez A.T."/>
            <person name="Grigoriev I.V."/>
        </authorList>
    </citation>
    <scope>NUCLEOTIDE SEQUENCE</scope>
    <source>
        <strain evidence="1">ATCC 90797</strain>
    </source>
</reference>
<sequence length="113" mass="12203">DVGYYTLHCALTNPEQNNLDVPSYRPAKITIPPQPTPASRSSILSIHSPFLYATARESPFPNPQTHPACCKCRRIADDTVDAHTGMSYGSTQLSSTALSASPQTLQVVQCDLA</sequence>
<comment type="caution">
    <text evidence="1">The sequence shown here is derived from an EMBL/GenBank/DDBJ whole genome shotgun (WGS) entry which is preliminary data.</text>
</comment>
<dbReference type="AlphaFoldDB" id="A0A9P5ZNX4"/>
<dbReference type="Proteomes" id="UP000807025">
    <property type="component" value="Unassembled WGS sequence"/>
</dbReference>
<proteinExistence type="predicted"/>
<feature type="non-terminal residue" evidence="1">
    <location>
        <position position="1"/>
    </location>
</feature>
<keyword evidence="2" id="KW-1185">Reference proteome</keyword>
<gene>
    <name evidence="1" type="ORF">BDN71DRAFT_1454970</name>
</gene>
<accession>A0A9P5ZNX4</accession>
<dbReference type="EMBL" id="MU154650">
    <property type="protein sequence ID" value="KAF9490065.1"/>
    <property type="molecule type" value="Genomic_DNA"/>
</dbReference>
<evidence type="ECO:0000313" key="2">
    <source>
        <dbReference type="Proteomes" id="UP000807025"/>
    </source>
</evidence>
<organism evidence="1 2">
    <name type="scientific">Pleurotus eryngii</name>
    <name type="common">Boletus of the steppes</name>
    <dbReference type="NCBI Taxonomy" id="5323"/>
    <lineage>
        <taxon>Eukaryota</taxon>
        <taxon>Fungi</taxon>
        <taxon>Dikarya</taxon>
        <taxon>Basidiomycota</taxon>
        <taxon>Agaricomycotina</taxon>
        <taxon>Agaricomycetes</taxon>
        <taxon>Agaricomycetidae</taxon>
        <taxon>Agaricales</taxon>
        <taxon>Pleurotineae</taxon>
        <taxon>Pleurotaceae</taxon>
        <taxon>Pleurotus</taxon>
    </lineage>
</organism>
<protein>
    <submittedName>
        <fullName evidence="1">Uncharacterized protein</fullName>
    </submittedName>
</protein>
<evidence type="ECO:0000313" key="1">
    <source>
        <dbReference type="EMBL" id="KAF9490065.1"/>
    </source>
</evidence>
<name>A0A9P5ZNX4_PLEER</name>